<keyword evidence="3" id="KW-1185">Reference proteome</keyword>
<evidence type="ECO:0000313" key="2">
    <source>
        <dbReference type="EMBL" id="KAL2913514.1"/>
    </source>
</evidence>
<evidence type="ECO:0000256" key="1">
    <source>
        <dbReference type="SAM" id="MobiDB-lite"/>
    </source>
</evidence>
<dbReference type="InterPro" id="IPR039421">
    <property type="entry name" value="Type_1_exporter"/>
</dbReference>
<feature type="compositionally biased region" description="Basic residues" evidence="1">
    <location>
        <begin position="177"/>
        <end position="188"/>
    </location>
</feature>
<dbReference type="Gene3D" id="3.40.50.300">
    <property type="entry name" value="P-loop containing nucleotide triphosphate hydrolases"/>
    <property type="match status" value="1"/>
</dbReference>
<reference evidence="2 3" key="1">
    <citation type="submission" date="2023-09" db="EMBL/GenBank/DDBJ databases">
        <title>Pangenome analysis of Batrachochytrium dendrobatidis and related Chytrids.</title>
        <authorList>
            <person name="Yacoub M.N."/>
            <person name="Stajich J.E."/>
            <person name="James T.Y."/>
        </authorList>
    </citation>
    <scope>NUCLEOTIDE SEQUENCE [LARGE SCALE GENOMIC DNA]</scope>
    <source>
        <strain evidence="2 3">JEL0888</strain>
    </source>
</reference>
<proteinExistence type="predicted"/>
<feature type="compositionally biased region" description="Low complexity" evidence="1">
    <location>
        <begin position="119"/>
        <end position="128"/>
    </location>
</feature>
<feature type="region of interest" description="Disordered" evidence="1">
    <location>
        <begin position="108"/>
        <end position="188"/>
    </location>
</feature>
<dbReference type="EMBL" id="JADGIZ020000045">
    <property type="protein sequence ID" value="KAL2913514.1"/>
    <property type="molecule type" value="Genomic_DNA"/>
</dbReference>
<evidence type="ECO:0000313" key="3">
    <source>
        <dbReference type="Proteomes" id="UP001527925"/>
    </source>
</evidence>
<sequence>MRGRTVVVIAHRLSTVINATKIAVIENGQVAESGNHQELMGPSGRGIYRGLVMRQMNGRIGDKGTSSDVEAGGVIAAGTTVQLAGPAVGSRTAGDAVVTSVTSLVSIPPLEDADDPVRRSSGAGAAAAIPSKDMATSPPKQPVSRPVVQNLGGEPDEGSASSAANESTAGPGTPRAAIKKLFTKKSRK</sequence>
<protein>
    <submittedName>
        <fullName evidence="2">Uncharacterized protein</fullName>
    </submittedName>
</protein>
<dbReference type="PANTHER" id="PTHR43394:SF1">
    <property type="entry name" value="ATP-BINDING CASSETTE SUB-FAMILY B MEMBER 10, MITOCHONDRIAL"/>
    <property type="match status" value="1"/>
</dbReference>
<accession>A0ABR4N1Y1</accession>
<comment type="caution">
    <text evidence="2">The sequence shown here is derived from an EMBL/GenBank/DDBJ whole genome shotgun (WGS) entry which is preliminary data.</text>
</comment>
<dbReference type="InterPro" id="IPR027417">
    <property type="entry name" value="P-loop_NTPase"/>
</dbReference>
<feature type="compositionally biased region" description="Polar residues" evidence="1">
    <location>
        <begin position="159"/>
        <end position="170"/>
    </location>
</feature>
<dbReference type="Proteomes" id="UP001527925">
    <property type="component" value="Unassembled WGS sequence"/>
</dbReference>
<organism evidence="2 3">
    <name type="scientific">Polyrhizophydium stewartii</name>
    <dbReference type="NCBI Taxonomy" id="2732419"/>
    <lineage>
        <taxon>Eukaryota</taxon>
        <taxon>Fungi</taxon>
        <taxon>Fungi incertae sedis</taxon>
        <taxon>Chytridiomycota</taxon>
        <taxon>Chytridiomycota incertae sedis</taxon>
        <taxon>Chytridiomycetes</taxon>
        <taxon>Rhizophydiales</taxon>
        <taxon>Rhizophydiales incertae sedis</taxon>
        <taxon>Polyrhizophydium</taxon>
    </lineage>
</organism>
<name>A0ABR4N1Y1_9FUNG</name>
<dbReference type="SUPFAM" id="SSF52540">
    <property type="entry name" value="P-loop containing nucleoside triphosphate hydrolases"/>
    <property type="match status" value="1"/>
</dbReference>
<dbReference type="PANTHER" id="PTHR43394">
    <property type="entry name" value="ATP-DEPENDENT PERMEASE MDL1, MITOCHONDRIAL"/>
    <property type="match status" value="1"/>
</dbReference>
<gene>
    <name evidence="2" type="ORF">HK105_206974</name>
</gene>